<dbReference type="InterPro" id="IPR036322">
    <property type="entry name" value="WD40_repeat_dom_sf"/>
</dbReference>
<keyword evidence="3" id="KW-0677">Repeat</keyword>
<dbReference type="Pfam" id="PF00400">
    <property type="entry name" value="WD40"/>
    <property type="match status" value="3"/>
</dbReference>
<dbReference type="InterPro" id="IPR001680">
    <property type="entry name" value="WD40_rpt"/>
</dbReference>
<evidence type="ECO:0000256" key="6">
    <source>
        <dbReference type="PROSITE-ProRule" id="PRU00433"/>
    </source>
</evidence>
<dbReference type="PROSITE" id="PS51007">
    <property type="entry name" value="CYTC"/>
    <property type="match status" value="1"/>
</dbReference>
<dbReference type="PROSITE" id="PS00678">
    <property type="entry name" value="WD_REPEATS_1"/>
    <property type="match status" value="1"/>
</dbReference>
<dbReference type="RefSeq" id="WP_213497853.1">
    <property type="nucleotide sequence ID" value="NZ_CP074694.1"/>
</dbReference>
<dbReference type="InterPro" id="IPR015943">
    <property type="entry name" value="WD40/YVTN_repeat-like_dom_sf"/>
</dbReference>
<dbReference type="Gene3D" id="1.10.287.1490">
    <property type="match status" value="1"/>
</dbReference>
<keyword evidence="11" id="KW-1185">Reference proteome</keyword>
<reference evidence="10" key="1">
    <citation type="submission" date="2021-05" db="EMBL/GenBank/DDBJ databases">
        <title>Complete genome sequence of the cellulolytic planctomycete Telmatocola sphagniphila SP2T and characterization of the first cellulase from planctomycetes.</title>
        <authorList>
            <person name="Rakitin A.L."/>
            <person name="Beletsky A.V."/>
            <person name="Naumoff D.G."/>
            <person name="Kulichevskaya I.S."/>
            <person name="Mardanov A.V."/>
            <person name="Ravin N.V."/>
            <person name="Dedysh S.N."/>
        </authorList>
    </citation>
    <scope>NUCLEOTIDE SEQUENCE</scope>
    <source>
        <strain evidence="10">SP2T</strain>
    </source>
</reference>
<sequence length="687" mass="73762">MRLLVLLISLLGWASIESSIQAQAPKDSKDTKVKITYDQHIMPILREKCLSCHNADKAKGGLDLSTFSKMMEGGSSGEVVKAGDISSSRLYLLSSHKAEPKMPPNSAPLAKEALDTITAWINGGLLENSGSKAVAAKATADVSLVSIKRGRPDGPPPMPELRKPRDTTKVTPKANAVVALAVSPWAPLVAVGGPKDILLYHGETMALLDVIPFKHGMPTVIKFSRNGSLLLAGGGRGGLSGKVVVWNVKTGQQIIEVGNENDAVLAADISADQTQIALGGPSKMIRIYSTKDGSLVREIKKHTDWIYALEFSPDGVLLASSDRSGGLFVWEAANGREFYNLRGHTAAILDLSWRDDSNILASGSEDGTIRTWEMENGAQTKAISAHGGGVQAVKYAHDNRLVSVGRDRTPKIWDAAGNPQKNFKALNDLGLRVGVSHDAQIIYSGDWTGEVRASRITDDVTLGSVNTNPPAFADRLAVIEKLFAEKQAKVNQAKSDLEAAQKKLATLRLEFGNSQKALTDAQTMVKTLEANLPTLKAAADKAAGDMQAAQNTLKAKEVKVKIFTETATKFKTEVDAAKGNDELLALFNQAKTQLDTANTELAAARKTLMERQSFVNMSGPKYIEAQKNLTTAKTTVQTVTQAMPLKQQAIPATEKEIPPLQQKLAAAEADLKPVASQLELMRAQAKK</sequence>
<dbReference type="GO" id="GO:0009055">
    <property type="term" value="F:electron transfer activity"/>
    <property type="evidence" value="ECO:0007669"/>
    <property type="project" value="InterPro"/>
</dbReference>
<dbReference type="PROSITE" id="PS50082">
    <property type="entry name" value="WD_REPEATS_2"/>
    <property type="match status" value="3"/>
</dbReference>
<dbReference type="PANTHER" id="PTHR22847">
    <property type="entry name" value="WD40 REPEAT PROTEIN"/>
    <property type="match status" value="1"/>
</dbReference>
<dbReference type="AlphaFoldDB" id="A0A8E6EYR9"/>
<dbReference type="SUPFAM" id="SSF50978">
    <property type="entry name" value="WD40 repeat-like"/>
    <property type="match status" value="1"/>
</dbReference>
<dbReference type="Proteomes" id="UP000676194">
    <property type="component" value="Chromosome"/>
</dbReference>
<organism evidence="10 11">
    <name type="scientific">Telmatocola sphagniphila</name>
    <dbReference type="NCBI Taxonomy" id="1123043"/>
    <lineage>
        <taxon>Bacteria</taxon>
        <taxon>Pseudomonadati</taxon>
        <taxon>Planctomycetota</taxon>
        <taxon>Planctomycetia</taxon>
        <taxon>Gemmatales</taxon>
        <taxon>Gemmataceae</taxon>
    </lineage>
</organism>
<keyword evidence="2 6" id="KW-0479">Metal-binding</keyword>
<dbReference type="Pfam" id="PF07635">
    <property type="entry name" value="PSCyt1"/>
    <property type="match status" value="1"/>
</dbReference>
<evidence type="ECO:0000256" key="2">
    <source>
        <dbReference type="ARBA" id="ARBA00022723"/>
    </source>
</evidence>
<accession>A0A8E6EYR9</accession>
<evidence type="ECO:0000259" key="9">
    <source>
        <dbReference type="PROSITE" id="PS51007"/>
    </source>
</evidence>
<dbReference type="PROSITE" id="PS50294">
    <property type="entry name" value="WD_REPEATS_REGION"/>
    <property type="match status" value="2"/>
</dbReference>
<evidence type="ECO:0000256" key="8">
    <source>
        <dbReference type="SAM" id="MobiDB-lite"/>
    </source>
</evidence>
<dbReference type="InterPro" id="IPR011429">
    <property type="entry name" value="Cyt_c_Planctomycete-type"/>
</dbReference>
<evidence type="ECO:0000256" key="7">
    <source>
        <dbReference type="SAM" id="Coils"/>
    </source>
</evidence>
<dbReference type="InterPro" id="IPR019775">
    <property type="entry name" value="WD40_repeat_CS"/>
</dbReference>
<dbReference type="SMART" id="SM00320">
    <property type="entry name" value="WD40"/>
    <property type="match status" value="6"/>
</dbReference>
<evidence type="ECO:0000256" key="5">
    <source>
        <dbReference type="PROSITE-ProRule" id="PRU00221"/>
    </source>
</evidence>
<dbReference type="SUPFAM" id="SSF57997">
    <property type="entry name" value="Tropomyosin"/>
    <property type="match status" value="1"/>
</dbReference>
<feature type="coiled-coil region" evidence="7">
    <location>
        <begin position="483"/>
        <end position="510"/>
    </location>
</feature>
<evidence type="ECO:0000256" key="1">
    <source>
        <dbReference type="ARBA" id="ARBA00022574"/>
    </source>
</evidence>
<dbReference type="InterPro" id="IPR009056">
    <property type="entry name" value="Cyt_c-like_dom"/>
</dbReference>
<keyword evidence="7" id="KW-0175">Coiled coil</keyword>
<proteinExistence type="predicted"/>
<dbReference type="Gene3D" id="2.130.10.10">
    <property type="entry name" value="YVTN repeat-like/Quinoprotein amine dehydrogenase"/>
    <property type="match status" value="2"/>
</dbReference>
<keyword evidence="1 5" id="KW-0853">WD repeat</keyword>
<gene>
    <name evidence="10" type="ORF">KIH39_03335</name>
</gene>
<evidence type="ECO:0000313" key="11">
    <source>
        <dbReference type="Proteomes" id="UP000676194"/>
    </source>
</evidence>
<feature type="coiled-coil region" evidence="7">
    <location>
        <begin position="580"/>
        <end position="607"/>
    </location>
</feature>
<keyword evidence="4 6" id="KW-0408">Iron</keyword>
<feature type="domain" description="Cytochrome c" evidence="9">
    <location>
        <begin position="36"/>
        <end position="125"/>
    </location>
</feature>
<keyword evidence="6" id="KW-0349">Heme</keyword>
<evidence type="ECO:0000313" key="10">
    <source>
        <dbReference type="EMBL" id="QVL32963.1"/>
    </source>
</evidence>
<feature type="repeat" description="WD" evidence="5">
    <location>
        <begin position="383"/>
        <end position="414"/>
    </location>
</feature>
<feature type="repeat" description="WD" evidence="5">
    <location>
        <begin position="341"/>
        <end position="382"/>
    </location>
</feature>
<dbReference type="KEGG" id="tsph:KIH39_03335"/>
<evidence type="ECO:0000256" key="3">
    <source>
        <dbReference type="ARBA" id="ARBA00022737"/>
    </source>
</evidence>
<feature type="repeat" description="WD" evidence="5">
    <location>
        <begin position="299"/>
        <end position="340"/>
    </location>
</feature>
<dbReference type="GO" id="GO:0020037">
    <property type="term" value="F:heme binding"/>
    <property type="evidence" value="ECO:0007669"/>
    <property type="project" value="InterPro"/>
</dbReference>
<dbReference type="GO" id="GO:0046872">
    <property type="term" value="F:metal ion binding"/>
    <property type="evidence" value="ECO:0007669"/>
    <property type="project" value="UniProtKB-KW"/>
</dbReference>
<evidence type="ECO:0000256" key="4">
    <source>
        <dbReference type="ARBA" id="ARBA00023004"/>
    </source>
</evidence>
<protein>
    <recommendedName>
        <fullName evidence="9">Cytochrome c domain-containing protein</fullName>
    </recommendedName>
</protein>
<name>A0A8E6EYR9_9BACT</name>
<dbReference type="PANTHER" id="PTHR22847:SF637">
    <property type="entry name" value="WD REPEAT DOMAIN 5B"/>
    <property type="match status" value="1"/>
</dbReference>
<feature type="region of interest" description="Disordered" evidence="8">
    <location>
        <begin position="148"/>
        <end position="169"/>
    </location>
</feature>
<dbReference type="EMBL" id="CP074694">
    <property type="protein sequence ID" value="QVL32963.1"/>
    <property type="molecule type" value="Genomic_DNA"/>
</dbReference>
<dbReference type="CDD" id="cd00200">
    <property type="entry name" value="WD40"/>
    <property type="match status" value="1"/>
</dbReference>